<evidence type="ECO:0000313" key="2">
    <source>
        <dbReference type="EMBL" id="MER5171129.1"/>
    </source>
</evidence>
<evidence type="ECO:0000313" key="3">
    <source>
        <dbReference type="Proteomes" id="UP001438953"/>
    </source>
</evidence>
<sequence length="461" mass="49077">MHYQSITALAEDIKTRKISPVEVTEHMLSRIETLDPKLGAYVTVTAERAMDQARQAEAEIMAGKYRGPLHGVPMNYKDILYTDFAKTTGGTRIHKDFQPDFTATVIRRLEAAGSITLGKVKTTEQAYANHHPDVTPPLNPWSAGHWAGSSSSGTGVSVAAGMTFASLGSDTGGSIRFPSAVNGVTGLKPTWGRTSRYGAFELAASLDHIGPLARSAADAGIVLQAMAGADINDPTTLTAPVPDYAAEAGQSIAGLRIGIDRAYISEGVDPANVAAVEAAAEVLQSLGAVLVDVSVKHWKEAAISWLPLCAPETAAAHDAFYPRLKSDYGSTLAALIDMAESYSTRDVARAHQDRLIFSGHLEAMFRQVDLLLIPATIWRVPALANWADYAEGDNSEFIRFTGPYDMSGSPSITMPGGFDQDGLPLAVQLVAPHLGEGALVRAGSAFQKLTDWHQKIPPLSA</sequence>
<dbReference type="SUPFAM" id="SSF75304">
    <property type="entry name" value="Amidase signature (AS) enzymes"/>
    <property type="match status" value="1"/>
</dbReference>
<dbReference type="InterPro" id="IPR036928">
    <property type="entry name" value="AS_sf"/>
</dbReference>
<proteinExistence type="predicted"/>
<dbReference type="RefSeq" id="WP_350935307.1">
    <property type="nucleotide sequence ID" value="NZ_JAYWLC010000003.1"/>
</dbReference>
<feature type="domain" description="Amidase" evidence="1">
    <location>
        <begin position="22"/>
        <end position="439"/>
    </location>
</feature>
<dbReference type="EMBL" id="JAYWLC010000003">
    <property type="protein sequence ID" value="MER5171129.1"/>
    <property type="molecule type" value="Genomic_DNA"/>
</dbReference>
<dbReference type="InterPro" id="IPR023631">
    <property type="entry name" value="Amidase_dom"/>
</dbReference>
<gene>
    <name evidence="2" type="ORF">VSX56_05005</name>
</gene>
<accession>A0ABV1SDZ2</accession>
<keyword evidence="3" id="KW-1185">Reference proteome</keyword>
<comment type="caution">
    <text evidence="2">The sequence shown here is derived from an EMBL/GenBank/DDBJ whole genome shotgun (WGS) entry which is preliminary data.</text>
</comment>
<dbReference type="Proteomes" id="UP001438953">
    <property type="component" value="Unassembled WGS sequence"/>
</dbReference>
<dbReference type="PANTHER" id="PTHR11895:SF176">
    <property type="entry name" value="AMIDASE AMID-RELATED"/>
    <property type="match status" value="1"/>
</dbReference>
<reference evidence="2 3" key="1">
    <citation type="submission" date="2024-06" db="EMBL/GenBank/DDBJ databases">
        <title>Thioclava kandeliae sp. nov. from a rhizosphere soil sample of Kandelia candel in a mangrove.</title>
        <authorList>
            <person name="Mu T."/>
        </authorList>
    </citation>
    <scope>NUCLEOTIDE SEQUENCE [LARGE SCALE GENOMIC DNA]</scope>
    <source>
        <strain evidence="2 3">CPCC 100088</strain>
    </source>
</reference>
<dbReference type="Gene3D" id="3.90.1300.10">
    <property type="entry name" value="Amidase signature (AS) domain"/>
    <property type="match status" value="1"/>
</dbReference>
<evidence type="ECO:0000259" key="1">
    <source>
        <dbReference type="Pfam" id="PF01425"/>
    </source>
</evidence>
<dbReference type="PANTHER" id="PTHR11895">
    <property type="entry name" value="TRANSAMIDASE"/>
    <property type="match status" value="1"/>
</dbReference>
<name>A0ABV1SDZ2_9RHOB</name>
<dbReference type="Pfam" id="PF01425">
    <property type="entry name" value="Amidase"/>
    <property type="match status" value="1"/>
</dbReference>
<dbReference type="InterPro" id="IPR000120">
    <property type="entry name" value="Amidase"/>
</dbReference>
<organism evidence="2 3">
    <name type="scientific">Thioclava kandeliae</name>
    <dbReference type="NCBI Taxonomy" id="3070818"/>
    <lineage>
        <taxon>Bacteria</taxon>
        <taxon>Pseudomonadati</taxon>
        <taxon>Pseudomonadota</taxon>
        <taxon>Alphaproteobacteria</taxon>
        <taxon>Rhodobacterales</taxon>
        <taxon>Paracoccaceae</taxon>
        <taxon>Thioclava</taxon>
    </lineage>
</organism>
<protein>
    <submittedName>
        <fullName evidence="2">Amidase</fullName>
    </submittedName>
</protein>